<organism evidence="1 2">
    <name type="scientific">Brevibacillus ruminantium</name>
    <dbReference type="NCBI Taxonomy" id="2950604"/>
    <lineage>
        <taxon>Bacteria</taxon>
        <taxon>Bacillati</taxon>
        <taxon>Bacillota</taxon>
        <taxon>Bacilli</taxon>
        <taxon>Bacillales</taxon>
        <taxon>Paenibacillaceae</taxon>
        <taxon>Brevibacillus</taxon>
    </lineage>
</organism>
<name>A0ABY4WK35_9BACL</name>
<dbReference type="RefSeq" id="WP_251874229.1">
    <property type="nucleotide sequence ID" value="NZ_CP098755.1"/>
</dbReference>
<dbReference type="EMBL" id="CP098755">
    <property type="protein sequence ID" value="USG67126.1"/>
    <property type="molecule type" value="Genomic_DNA"/>
</dbReference>
<keyword evidence="2" id="KW-1185">Reference proteome</keyword>
<proteinExistence type="predicted"/>
<protein>
    <submittedName>
        <fullName evidence="1">Uncharacterized protein</fullName>
    </submittedName>
</protein>
<sequence length="131" mass="15223">MDFVTKKYQQMDDRTVLFNEEYYLRVTRLQVDGLDAAAKEDLFTHLYSFESADIELEIDISEEEQGHWYLQLLVPHVLTLPQTADKRLTRGEKQIGEHLSHQSAAQAVHLLSGDALYHYIKRYNPNLDVTA</sequence>
<accession>A0ABY4WK35</accession>
<evidence type="ECO:0000313" key="2">
    <source>
        <dbReference type="Proteomes" id="UP001056500"/>
    </source>
</evidence>
<gene>
    <name evidence="1" type="ORF">NDK47_07490</name>
</gene>
<reference evidence="1" key="1">
    <citation type="submission" date="2022-06" db="EMBL/GenBank/DDBJ databases">
        <title>Genome sequencing of Brevibacillus sp. BB3-R1.</title>
        <authorList>
            <person name="Heo J."/>
            <person name="Lee D."/>
            <person name="Won M."/>
            <person name="Han B.-H."/>
            <person name="Hong S.-B."/>
            <person name="Kwon S.-W."/>
        </authorList>
    </citation>
    <scope>NUCLEOTIDE SEQUENCE</scope>
    <source>
        <strain evidence="1">BB3-R1</strain>
    </source>
</reference>
<evidence type="ECO:0000313" key="1">
    <source>
        <dbReference type="EMBL" id="USG67126.1"/>
    </source>
</evidence>
<dbReference type="Proteomes" id="UP001056500">
    <property type="component" value="Chromosome"/>
</dbReference>